<keyword evidence="1" id="KW-0472">Membrane</keyword>
<keyword evidence="1" id="KW-1133">Transmembrane helix</keyword>
<accession>A0A3S9VRZ7</accession>
<dbReference type="RefSeq" id="WP_127074904.1">
    <property type="nucleotide sequence ID" value="NZ_CP032819.1"/>
</dbReference>
<protein>
    <submittedName>
        <fullName evidence="2">Uncharacterized protein</fullName>
    </submittedName>
</protein>
<gene>
    <name evidence="2" type="ORF">D8S85_06845</name>
</gene>
<evidence type="ECO:0000313" key="2">
    <source>
        <dbReference type="EMBL" id="AZS29307.1"/>
    </source>
</evidence>
<proteinExistence type="predicted"/>
<sequence length="498" mass="57500">MLTLHQRTEIIRETITERMKYTPQPGDLSFSELKNCPELLIWGFPEGTIFNIVTSYYLYLKQGYTAKDAICEIEALEENRGDIFPTNTLTEYVKYRLQKEHAPFVYLYSEELLHSFQNLIKRNLQIYECEVFEMDLQDSETLTKSTDTNTEQVNTPQDDSLTSKDIKIPLAIIISIIIGIPLFCYLDNVIKEKMEFKDIYSERTLVDFIHKYPNSKYDTDEICNSFLNTAIEGGIPALKVFITNFKDAGKFSEQYKQASLKLKDLCEQMFAKCLSINTIDCWDEFIQLKPPYLIGEAQKQRSQLKDELMMDKIHKVASHSECMSLLHSLDFEEKKYTPILKKKCVDLYVKDFLQKGEYASIAKLYSINKYDITSSTIVFINNMYYDLSVCYSGKVSAEIIVKAGKSFSLTIPNGSYQIVVVTKLKGSPSVYGYRDILDREEASPEDLLLQKIFVGSINVNGGLYKTTYPIPSPKNNVFKPSNTFNSNNYWPYNFRRIP</sequence>
<evidence type="ECO:0000256" key="1">
    <source>
        <dbReference type="SAM" id="Phobius"/>
    </source>
</evidence>
<organism evidence="2 3">
    <name type="scientific">Butyricimonas faecalis</name>
    <dbReference type="NCBI Taxonomy" id="2093856"/>
    <lineage>
        <taxon>Bacteria</taxon>
        <taxon>Pseudomonadati</taxon>
        <taxon>Bacteroidota</taxon>
        <taxon>Bacteroidia</taxon>
        <taxon>Bacteroidales</taxon>
        <taxon>Odoribacteraceae</taxon>
        <taxon>Butyricimonas</taxon>
    </lineage>
</organism>
<reference evidence="2 3" key="1">
    <citation type="submission" date="2018-10" db="EMBL/GenBank/DDBJ databases">
        <title>Butyricimonas faecalis sp. nov., isolated from human faeces and emended description of the genus Butyricimonas.</title>
        <authorList>
            <person name="Le Roy T."/>
            <person name="Van der Smissen P."/>
            <person name="Paquot A."/>
            <person name="Delzenne N."/>
            <person name="Muccioli G."/>
            <person name="Collet J.-F."/>
            <person name="Cani P.D."/>
        </authorList>
    </citation>
    <scope>NUCLEOTIDE SEQUENCE [LARGE SCALE GENOMIC DNA]</scope>
    <source>
        <strain evidence="2 3">H184</strain>
    </source>
</reference>
<dbReference type="EMBL" id="CP032819">
    <property type="protein sequence ID" value="AZS29307.1"/>
    <property type="molecule type" value="Genomic_DNA"/>
</dbReference>
<keyword evidence="1" id="KW-0812">Transmembrane</keyword>
<feature type="transmembrane region" description="Helical" evidence="1">
    <location>
        <begin position="168"/>
        <end position="186"/>
    </location>
</feature>
<evidence type="ECO:0000313" key="3">
    <source>
        <dbReference type="Proteomes" id="UP000270673"/>
    </source>
</evidence>
<keyword evidence="3" id="KW-1185">Reference proteome</keyword>
<name>A0A3S9VRZ7_9BACT</name>
<dbReference type="Proteomes" id="UP000270673">
    <property type="component" value="Chromosome"/>
</dbReference>
<dbReference type="AlphaFoldDB" id="A0A3S9VRZ7"/>
<dbReference type="KEGG" id="buy:D8S85_06845"/>